<accession>A0A2V1DBD4</accession>
<dbReference type="EMBL" id="KZ805497">
    <property type="protein sequence ID" value="PVH95420.1"/>
    <property type="molecule type" value="Genomic_DNA"/>
</dbReference>
<proteinExistence type="predicted"/>
<feature type="compositionally biased region" description="Basic and acidic residues" evidence="1">
    <location>
        <begin position="37"/>
        <end position="50"/>
    </location>
</feature>
<sequence length="181" mass="20468">MNQAFTQLPATIPTTWPSILVNPDYVAYHNQTPNGESHFDNENRSGHDSGYDGSPASDQTQEPNGAGGGGPGPMPQPQVSDLYYRLALILEGQIYLHNQTREELHAEIFHRERLQKFLQQQDWDLNNWAKTCNTLYEALNSSRNEAYEYGVLLAEAHIENDRLKKVCEEDLLIPTQLINSA</sequence>
<gene>
    <name evidence="2" type="ORF">DM02DRAFT_617913</name>
</gene>
<keyword evidence="3" id="KW-1185">Reference proteome</keyword>
<evidence type="ECO:0000313" key="3">
    <source>
        <dbReference type="Proteomes" id="UP000244855"/>
    </source>
</evidence>
<feature type="region of interest" description="Disordered" evidence="1">
    <location>
        <begin position="31"/>
        <end position="77"/>
    </location>
</feature>
<dbReference type="AlphaFoldDB" id="A0A2V1DBD4"/>
<protein>
    <submittedName>
        <fullName evidence="2">Uncharacterized protein</fullName>
    </submittedName>
</protein>
<name>A0A2V1DBD4_9PLEO</name>
<evidence type="ECO:0000313" key="2">
    <source>
        <dbReference type="EMBL" id="PVH95420.1"/>
    </source>
</evidence>
<dbReference type="Proteomes" id="UP000244855">
    <property type="component" value="Unassembled WGS sequence"/>
</dbReference>
<organism evidence="2 3">
    <name type="scientific">Periconia macrospinosa</name>
    <dbReference type="NCBI Taxonomy" id="97972"/>
    <lineage>
        <taxon>Eukaryota</taxon>
        <taxon>Fungi</taxon>
        <taxon>Dikarya</taxon>
        <taxon>Ascomycota</taxon>
        <taxon>Pezizomycotina</taxon>
        <taxon>Dothideomycetes</taxon>
        <taxon>Pleosporomycetidae</taxon>
        <taxon>Pleosporales</taxon>
        <taxon>Massarineae</taxon>
        <taxon>Periconiaceae</taxon>
        <taxon>Periconia</taxon>
    </lineage>
</organism>
<reference evidence="2 3" key="1">
    <citation type="journal article" date="2018" name="Sci. Rep.">
        <title>Comparative genomics provides insights into the lifestyle and reveals functional heterogeneity of dark septate endophytic fungi.</title>
        <authorList>
            <person name="Knapp D.G."/>
            <person name="Nemeth J.B."/>
            <person name="Barry K."/>
            <person name="Hainaut M."/>
            <person name="Henrissat B."/>
            <person name="Johnson J."/>
            <person name="Kuo A."/>
            <person name="Lim J.H.P."/>
            <person name="Lipzen A."/>
            <person name="Nolan M."/>
            <person name="Ohm R.A."/>
            <person name="Tamas L."/>
            <person name="Grigoriev I.V."/>
            <person name="Spatafora J.W."/>
            <person name="Nagy L.G."/>
            <person name="Kovacs G.M."/>
        </authorList>
    </citation>
    <scope>NUCLEOTIDE SEQUENCE [LARGE SCALE GENOMIC DNA]</scope>
    <source>
        <strain evidence="2 3">DSE2036</strain>
    </source>
</reference>
<evidence type="ECO:0000256" key="1">
    <source>
        <dbReference type="SAM" id="MobiDB-lite"/>
    </source>
</evidence>